<dbReference type="KEGG" id="tpla:ElP_39040"/>
<evidence type="ECO:0000313" key="2">
    <source>
        <dbReference type="Proteomes" id="UP000317835"/>
    </source>
</evidence>
<dbReference type="EMBL" id="CP036426">
    <property type="protein sequence ID" value="QDV35994.1"/>
    <property type="molecule type" value="Genomic_DNA"/>
</dbReference>
<name>A0A518H578_9BACT</name>
<proteinExistence type="predicted"/>
<dbReference type="RefSeq" id="WP_145271970.1">
    <property type="nucleotide sequence ID" value="NZ_CP036426.1"/>
</dbReference>
<organism evidence="1 2">
    <name type="scientific">Tautonia plasticadhaerens</name>
    <dbReference type="NCBI Taxonomy" id="2527974"/>
    <lineage>
        <taxon>Bacteria</taxon>
        <taxon>Pseudomonadati</taxon>
        <taxon>Planctomycetota</taxon>
        <taxon>Planctomycetia</taxon>
        <taxon>Isosphaerales</taxon>
        <taxon>Isosphaeraceae</taxon>
        <taxon>Tautonia</taxon>
    </lineage>
</organism>
<gene>
    <name evidence="1" type="ORF">ElP_39040</name>
</gene>
<dbReference type="OrthoDB" id="277771at2"/>
<dbReference type="Proteomes" id="UP000317835">
    <property type="component" value="Chromosome"/>
</dbReference>
<protein>
    <submittedName>
        <fullName evidence="1">Uncharacterized protein</fullName>
    </submittedName>
</protein>
<reference evidence="1 2" key="1">
    <citation type="submission" date="2019-02" db="EMBL/GenBank/DDBJ databases">
        <title>Deep-cultivation of Planctomycetes and their phenomic and genomic characterization uncovers novel biology.</title>
        <authorList>
            <person name="Wiegand S."/>
            <person name="Jogler M."/>
            <person name="Boedeker C."/>
            <person name="Pinto D."/>
            <person name="Vollmers J."/>
            <person name="Rivas-Marin E."/>
            <person name="Kohn T."/>
            <person name="Peeters S.H."/>
            <person name="Heuer A."/>
            <person name="Rast P."/>
            <person name="Oberbeckmann S."/>
            <person name="Bunk B."/>
            <person name="Jeske O."/>
            <person name="Meyerdierks A."/>
            <person name="Storesund J.E."/>
            <person name="Kallscheuer N."/>
            <person name="Luecker S."/>
            <person name="Lage O.M."/>
            <person name="Pohl T."/>
            <person name="Merkel B.J."/>
            <person name="Hornburger P."/>
            <person name="Mueller R.-W."/>
            <person name="Bruemmer F."/>
            <person name="Labrenz M."/>
            <person name="Spormann A.M."/>
            <person name="Op den Camp H."/>
            <person name="Overmann J."/>
            <person name="Amann R."/>
            <person name="Jetten M.S.M."/>
            <person name="Mascher T."/>
            <person name="Medema M.H."/>
            <person name="Devos D.P."/>
            <person name="Kaster A.-K."/>
            <person name="Ovreas L."/>
            <person name="Rohde M."/>
            <person name="Galperin M.Y."/>
            <person name="Jogler C."/>
        </authorList>
    </citation>
    <scope>NUCLEOTIDE SEQUENCE [LARGE SCALE GENOMIC DNA]</scope>
    <source>
        <strain evidence="1 2">ElP</strain>
    </source>
</reference>
<keyword evidence="2" id="KW-1185">Reference proteome</keyword>
<dbReference type="AlphaFoldDB" id="A0A518H578"/>
<sequence>MPGKDPDAREVDRVDALVTVADPDRVDEFLERCVEGSAWEAHIRTADVGAKVVRRHPLGSISERDCTCLRLRLELPVPVEPGLRFRITATDDPSLEGAAIVRPWGST</sequence>
<evidence type="ECO:0000313" key="1">
    <source>
        <dbReference type="EMBL" id="QDV35994.1"/>
    </source>
</evidence>
<accession>A0A518H578</accession>